<gene>
    <name evidence="6" type="ORF">Salmuc_05075</name>
</gene>
<evidence type="ECO:0000256" key="4">
    <source>
        <dbReference type="PROSITE-ProRule" id="PRU00335"/>
    </source>
</evidence>
<proteinExistence type="predicted"/>
<feature type="DNA-binding region" description="H-T-H motif" evidence="4">
    <location>
        <begin position="39"/>
        <end position="58"/>
    </location>
</feature>
<dbReference type="GO" id="GO:0000976">
    <property type="term" value="F:transcription cis-regulatory region binding"/>
    <property type="evidence" value="ECO:0007669"/>
    <property type="project" value="TreeGrafter"/>
</dbReference>
<evidence type="ECO:0000313" key="6">
    <source>
        <dbReference type="EMBL" id="EPX81409.1"/>
    </source>
</evidence>
<evidence type="ECO:0000256" key="1">
    <source>
        <dbReference type="ARBA" id="ARBA00023015"/>
    </source>
</evidence>
<keyword evidence="3" id="KW-0804">Transcription</keyword>
<dbReference type="PANTHER" id="PTHR30055:SF234">
    <property type="entry name" value="HTH-TYPE TRANSCRIPTIONAL REGULATOR BETI"/>
    <property type="match status" value="1"/>
</dbReference>
<keyword evidence="2 4" id="KW-0238">DNA-binding</keyword>
<dbReference type="PRINTS" id="PR00455">
    <property type="entry name" value="HTHTETR"/>
</dbReference>
<dbReference type="STRING" id="1123237.Salmuc_05075"/>
<keyword evidence="1" id="KW-0805">Transcription regulation</keyword>
<keyword evidence="7" id="KW-1185">Reference proteome</keyword>
<dbReference type="InterPro" id="IPR001647">
    <property type="entry name" value="HTH_TetR"/>
</dbReference>
<dbReference type="AlphaFoldDB" id="S9S5D7"/>
<dbReference type="InterPro" id="IPR050109">
    <property type="entry name" value="HTH-type_TetR-like_transc_reg"/>
</dbReference>
<dbReference type="Gene3D" id="1.10.357.10">
    <property type="entry name" value="Tetracycline Repressor, domain 2"/>
    <property type="match status" value="1"/>
</dbReference>
<dbReference type="HOGENOM" id="CLU_069356_15_12_5"/>
<dbReference type="SUPFAM" id="SSF46689">
    <property type="entry name" value="Homeodomain-like"/>
    <property type="match status" value="1"/>
</dbReference>
<dbReference type="eggNOG" id="COG1309">
    <property type="taxonomic scope" value="Bacteria"/>
</dbReference>
<dbReference type="Proteomes" id="UP000015347">
    <property type="component" value="Unassembled WGS sequence"/>
</dbReference>
<evidence type="ECO:0000256" key="2">
    <source>
        <dbReference type="ARBA" id="ARBA00023125"/>
    </source>
</evidence>
<dbReference type="PROSITE" id="PS50977">
    <property type="entry name" value="HTH_TETR_2"/>
    <property type="match status" value="1"/>
</dbReference>
<feature type="domain" description="HTH tetR-type" evidence="5">
    <location>
        <begin position="16"/>
        <end position="76"/>
    </location>
</feature>
<dbReference type="Pfam" id="PF00440">
    <property type="entry name" value="TetR_N"/>
    <property type="match status" value="1"/>
</dbReference>
<reference evidence="7" key="1">
    <citation type="journal article" date="2014" name="Stand. Genomic Sci.">
        <title>Genome sequence of the exopolysaccharide-producing Salipiger mucosus type strain (DSM 16094(T)), a moderately halophilic member of the Roseobacter clade.</title>
        <authorList>
            <person name="Riedel T."/>
            <person name="Spring S."/>
            <person name="Fiebig A."/>
            <person name="Petersen J."/>
            <person name="Kyrpides N.C."/>
            <person name="Goker M."/>
            <person name="Klenk H.P."/>
        </authorList>
    </citation>
    <scope>NUCLEOTIDE SEQUENCE [LARGE SCALE GENOMIC DNA]</scope>
    <source>
        <strain evidence="7">DSM 16094</strain>
    </source>
</reference>
<dbReference type="InterPro" id="IPR009057">
    <property type="entry name" value="Homeodomain-like_sf"/>
</dbReference>
<dbReference type="GO" id="GO:0003700">
    <property type="term" value="F:DNA-binding transcription factor activity"/>
    <property type="evidence" value="ECO:0007669"/>
    <property type="project" value="TreeGrafter"/>
</dbReference>
<sequence>MGGPNMEKGKRELAAEARRKLLMEAAITCFAESGIARTSMRDIARKAGVSIGNLYNHFPGRDDLIAEIAKMETAGLTGIVEAVKACGESGAAVETFVMRYFDHCAEPVSAVLTIEITSEALRNPEIGRLFSGNRSMLIAYLAEAMALERPEPTRAEEERHLQTAGLILDTVEGFALRVGLGGKPATDADKLALMAFIDRAVNGDVP</sequence>
<comment type="caution">
    <text evidence="6">The sequence shown here is derived from an EMBL/GenBank/DDBJ whole genome shotgun (WGS) entry which is preliminary data.</text>
</comment>
<protein>
    <submittedName>
        <fullName evidence="6">Transcriptional regulator, TetR family</fullName>
    </submittedName>
</protein>
<organism evidence="6 7">
    <name type="scientific">Salipiger mucosus DSM 16094</name>
    <dbReference type="NCBI Taxonomy" id="1123237"/>
    <lineage>
        <taxon>Bacteria</taxon>
        <taxon>Pseudomonadati</taxon>
        <taxon>Pseudomonadota</taxon>
        <taxon>Alphaproteobacteria</taxon>
        <taxon>Rhodobacterales</taxon>
        <taxon>Roseobacteraceae</taxon>
        <taxon>Salipiger</taxon>
    </lineage>
</organism>
<accession>S9S5D7</accession>
<name>S9S5D7_9RHOB</name>
<evidence type="ECO:0000256" key="3">
    <source>
        <dbReference type="ARBA" id="ARBA00023163"/>
    </source>
</evidence>
<dbReference type="PANTHER" id="PTHR30055">
    <property type="entry name" value="HTH-TYPE TRANSCRIPTIONAL REGULATOR RUTR"/>
    <property type="match status" value="1"/>
</dbReference>
<evidence type="ECO:0000259" key="5">
    <source>
        <dbReference type="PROSITE" id="PS50977"/>
    </source>
</evidence>
<evidence type="ECO:0000313" key="7">
    <source>
        <dbReference type="Proteomes" id="UP000015347"/>
    </source>
</evidence>
<dbReference type="EMBL" id="APVH01000031">
    <property type="protein sequence ID" value="EPX81409.1"/>
    <property type="molecule type" value="Genomic_DNA"/>
</dbReference>